<dbReference type="EMBL" id="JBCAWK010000004">
    <property type="protein sequence ID" value="KAK8861494.1"/>
    <property type="molecule type" value="Genomic_DNA"/>
</dbReference>
<accession>A0AAW0YT97</accession>
<feature type="compositionally biased region" description="Basic and acidic residues" evidence="1">
    <location>
        <begin position="144"/>
        <end position="164"/>
    </location>
</feature>
<organism evidence="2 3">
    <name type="scientific">Kwoniella newhampshirensis</name>
    <dbReference type="NCBI Taxonomy" id="1651941"/>
    <lineage>
        <taxon>Eukaryota</taxon>
        <taxon>Fungi</taxon>
        <taxon>Dikarya</taxon>
        <taxon>Basidiomycota</taxon>
        <taxon>Agaricomycotina</taxon>
        <taxon>Tremellomycetes</taxon>
        <taxon>Tremellales</taxon>
        <taxon>Cryptococcaceae</taxon>
        <taxon>Kwoniella</taxon>
    </lineage>
</organism>
<feature type="compositionally biased region" description="Acidic residues" evidence="1">
    <location>
        <begin position="12"/>
        <end position="21"/>
    </location>
</feature>
<feature type="compositionally biased region" description="Basic residues" evidence="1">
    <location>
        <begin position="126"/>
        <end position="141"/>
    </location>
</feature>
<feature type="region of interest" description="Disordered" evidence="1">
    <location>
        <begin position="1"/>
        <end position="44"/>
    </location>
</feature>
<keyword evidence="3" id="KW-1185">Reference proteome</keyword>
<evidence type="ECO:0000256" key="1">
    <source>
        <dbReference type="SAM" id="MobiDB-lite"/>
    </source>
</evidence>
<comment type="caution">
    <text evidence="2">The sequence shown here is derived from an EMBL/GenBank/DDBJ whole genome shotgun (WGS) entry which is preliminary data.</text>
</comment>
<name>A0AAW0YT97_9TREE</name>
<evidence type="ECO:0000313" key="3">
    <source>
        <dbReference type="Proteomes" id="UP001388673"/>
    </source>
</evidence>
<sequence>MAVPVKQGFYADSDDELDSGSDTEFRPPVFAPALAPPTAPSITSSAALRLPPTAQPNKLFTPEELAVLPSGMLDRQKMKQQAKKAKKRQAAVARTEGELMLGFMDMGMEEPEAQVEEIPMNQSMTKKSRKEKRKENKKKMVPSRQEREKAMEVEMDEEEKKEKDFANFLATIGADDSDEEL</sequence>
<dbReference type="Proteomes" id="UP001388673">
    <property type="component" value="Unassembled WGS sequence"/>
</dbReference>
<dbReference type="GeneID" id="92179574"/>
<feature type="region of interest" description="Disordered" evidence="1">
    <location>
        <begin position="113"/>
        <end position="164"/>
    </location>
</feature>
<evidence type="ECO:0000313" key="2">
    <source>
        <dbReference type="EMBL" id="KAK8861494.1"/>
    </source>
</evidence>
<dbReference type="AlphaFoldDB" id="A0AAW0YT97"/>
<protein>
    <submittedName>
        <fullName evidence="2">Uncharacterized protein</fullName>
    </submittedName>
</protein>
<gene>
    <name evidence="2" type="ORF">IAR55_002315</name>
</gene>
<dbReference type="KEGG" id="kne:92179574"/>
<reference evidence="2 3" key="1">
    <citation type="journal article" date="2024" name="bioRxiv">
        <title>Comparative genomics of Cryptococcus and Kwoniella reveals pathogenesis evolution and contrasting karyotype dynamics via intercentromeric recombination or chromosome fusion.</title>
        <authorList>
            <person name="Coelho M.A."/>
            <person name="David-Palma M."/>
            <person name="Shea T."/>
            <person name="Bowers K."/>
            <person name="McGinley-Smith S."/>
            <person name="Mohammad A.W."/>
            <person name="Gnirke A."/>
            <person name="Yurkov A.M."/>
            <person name="Nowrousian M."/>
            <person name="Sun S."/>
            <person name="Cuomo C.A."/>
            <person name="Heitman J."/>
        </authorList>
    </citation>
    <scope>NUCLEOTIDE SEQUENCE [LARGE SCALE GENOMIC DNA]</scope>
    <source>
        <strain evidence="2 3">CBS 13917</strain>
    </source>
</reference>
<dbReference type="RefSeq" id="XP_066804119.1">
    <property type="nucleotide sequence ID" value="XM_066945430.1"/>
</dbReference>
<proteinExistence type="predicted"/>